<evidence type="ECO:0000313" key="2">
    <source>
        <dbReference type="Proteomes" id="UP000299102"/>
    </source>
</evidence>
<protein>
    <submittedName>
        <fullName evidence="1">Uncharacterized protein</fullName>
    </submittedName>
</protein>
<dbReference type="EMBL" id="BGZK01000016">
    <property type="protein sequence ID" value="GBP05163.1"/>
    <property type="molecule type" value="Genomic_DNA"/>
</dbReference>
<name>A0A4C1SSF0_EUMVA</name>
<comment type="caution">
    <text evidence="1">The sequence shown here is derived from an EMBL/GenBank/DDBJ whole genome shotgun (WGS) entry which is preliminary data.</text>
</comment>
<dbReference type="AlphaFoldDB" id="A0A4C1SSF0"/>
<dbReference type="Proteomes" id="UP000299102">
    <property type="component" value="Unassembled WGS sequence"/>
</dbReference>
<evidence type="ECO:0000313" key="1">
    <source>
        <dbReference type="EMBL" id="GBP05163.1"/>
    </source>
</evidence>
<reference evidence="1 2" key="1">
    <citation type="journal article" date="2019" name="Commun. Biol.">
        <title>The bagworm genome reveals a unique fibroin gene that provides high tensile strength.</title>
        <authorList>
            <person name="Kono N."/>
            <person name="Nakamura H."/>
            <person name="Ohtoshi R."/>
            <person name="Tomita M."/>
            <person name="Numata K."/>
            <person name="Arakawa K."/>
        </authorList>
    </citation>
    <scope>NUCLEOTIDE SEQUENCE [LARGE SCALE GENOMIC DNA]</scope>
</reference>
<organism evidence="1 2">
    <name type="scientific">Eumeta variegata</name>
    <name type="common">Bagworm moth</name>
    <name type="synonym">Eumeta japonica</name>
    <dbReference type="NCBI Taxonomy" id="151549"/>
    <lineage>
        <taxon>Eukaryota</taxon>
        <taxon>Metazoa</taxon>
        <taxon>Ecdysozoa</taxon>
        <taxon>Arthropoda</taxon>
        <taxon>Hexapoda</taxon>
        <taxon>Insecta</taxon>
        <taxon>Pterygota</taxon>
        <taxon>Neoptera</taxon>
        <taxon>Endopterygota</taxon>
        <taxon>Lepidoptera</taxon>
        <taxon>Glossata</taxon>
        <taxon>Ditrysia</taxon>
        <taxon>Tineoidea</taxon>
        <taxon>Psychidae</taxon>
        <taxon>Oiketicinae</taxon>
        <taxon>Eumeta</taxon>
    </lineage>
</organism>
<accession>A0A4C1SSF0</accession>
<gene>
    <name evidence="1" type="ORF">EVAR_3473_1</name>
</gene>
<sequence>MDKIEKPSRVEFSDLIYHGTFSAAWSSKPLSLIQAYVDRRGLQLLQCKISSSELRRSIILAVTQYDAFSETDPKLSRGPANNFQDSGLEWEARLRPESYTRVGSRPQLRTELTQRQDCGTKYHTLEGD</sequence>
<keyword evidence="2" id="KW-1185">Reference proteome</keyword>
<proteinExistence type="predicted"/>